<dbReference type="Proteomes" id="UP000692954">
    <property type="component" value="Unassembled WGS sequence"/>
</dbReference>
<dbReference type="OrthoDB" id="300903at2759"/>
<feature type="compositionally biased region" description="Basic and acidic residues" evidence="1">
    <location>
        <begin position="58"/>
        <end position="97"/>
    </location>
</feature>
<gene>
    <name evidence="3" type="ORF">PSON_ATCC_30995.1.T0050238</name>
</gene>
<dbReference type="PANTHER" id="PTHR10555">
    <property type="entry name" value="SORTING NEXIN"/>
    <property type="match status" value="1"/>
</dbReference>
<dbReference type="AlphaFoldDB" id="A0A8S1KD17"/>
<dbReference type="EMBL" id="CAJJDN010000005">
    <property type="protein sequence ID" value="CAD8050876.1"/>
    <property type="molecule type" value="Genomic_DNA"/>
</dbReference>
<dbReference type="PROSITE" id="PS50195">
    <property type="entry name" value="PX"/>
    <property type="match status" value="1"/>
</dbReference>
<organism evidence="3 4">
    <name type="scientific">Paramecium sonneborni</name>
    <dbReference type="NCBI Taxonomy" id="65129"/>
    <lineage>
        <taxon>Eukaryota</taxon>
        <taxon>Sar</taxon>
        <taxon>Alveolata</taxon>
        <taxon>Ciliophora</taxon>
        <taxon>Intramacronucleata</taxon>
        <taxon>Oligohymenophorea</taxon>
        <taxon>Peniculida</taxon>
        <taxon>Parameciidae</taxon>
        <taxon>Paramecium</taxon>
    </lineage>
</organism>
<dbReference type="PANTHER" id="PTHR10555:SF170">
    <property type="entry name" value="FI18122P1"/>
    <property type="match status" value="1"/>
</dbReference>
<dbReference type="CDD" id="cd06093">
    <property type="entry name" value="PX_domain"/>
    <property type="match status" value="1"/>
</dbReference>
<dbReference type="Pfam" id="PF00787">
    <property type="entry name" value="PX"/>
    <property type="match status" value="1"/>
</dbReference>
<feature type="domain" description="PX" evidence="2">
    <location>
        <begin position="148"/>
        <end position="257"/>
    </location>
</feature>
<protein>
    <recommendedName>
        <fullName evidence="2">PX domain-containing protein</fullName>
    </recommendedName>
</protein>
<dbReference type="InterPro" id="IPR001683">
    <property type="entry name" value="PX_dom"/>
</dbReference>
<dbReference type="GO" id="GO:0005768">
    <property type="term" value="C:endosome"/>
    <property type="evidence" value="ECO:0007669"/>
    <property type="project" value="TreeGrafter"/>
</dbReference>
<evidence type="ECO:0000259" key="2">
    <source>
        <dbReference type="PROSITE" id="PS50195"/>
    </source>
</evidence>
<dbReference type="GO" id="GO:0035091">
    <property type="term" value="F:phosphatidylinositol binding"/>
    <property type="evidence" value="ECO:0007669"/>
    <property type="project" value="InterPro"/>
</dbReference>
<feature type="compositionally biased region" description="Low complexity" evidence="1">
    <location>
        <begin position="98"/>
        <end position="121"/>
    </location>
</feature>
<proteinExistence type="predicted"/>
<dbReference type="SMART" id="SM00312">
    <property type="entry name" value="PX"/>
    <property type="match status" value="1"/>
</dbReference>
<sequence>MSQSLEGDKALKEKYLQDQVENGLDADQCAQFLLDLKPEGGDDIDNWSLNELKQAIEQFKESQKKFEDQQPNHEDQQPNHEDQQPNHEDQQPNHEDQQLNQEDQNNLQQAQLQEQSQYNQQINQQQNNASVLINCSQIIPNELSGDNVSVKILTYKKESAGFFSSSYIAFQIETQPFGWVVFRRYSDFEWLRDSLLKIYPAFVIPPIHKKRSRNFEDSYLNKRMIFLQRFLNSIFKSYELKSNMIVKNFLSLTQNNEFKKFQESINKTTPPQTVQRMFSKEGQINGVAPIELHQYAYQTQDYFYEIDGVYKKIRVLSKSLKEIQLQNSLKIYCVGEIFAQLFQHLNKLNQTLPIGQAQGLAATFLNLNNTMITWGNIIGKQIEQTEEYLNSFFKYQQHYNSTIKQIYETRAVIQQDLEKFKSKLNYKKEKLFQFGDISKWDLSKDNKLTQQELLSNKKLAFQNMCEQETKQETQMEMLVGYYTNQIFSQTQQFFKQQQQELVGHFIKFCQVQTFNITDHHQLWADAITNLQNNLLIQQRQTQKIVVETIA</sequence>
<reference evidence="3" key="1">
    <citation type="submission" date="2021-01" db="EMBL/GenBank/DDBJ databases">
        <authorList>
            <consortium name="Genoscope - CEA"/>
            <person name="William W."/>
        </authorList>
    </citation>
    <scope>NUCLEOTIDE SEQUENCE</scope>
</reference>
<evidence type="ECO:0000256" key="1">
    <source>
        <dbReference type="SAM" id="MobiDB-lite"/>
    </source>
</evidence>
<comment type="caution">
    <text evidence="3">The sequence shown here is derived from an EMBL/GenBank/DDBJ whole genome shotgun (WGS) entry which is preliminary data.</text>
</comment>
<evidence type="ECO:0000313" key="4">
    <source>
        <dbReference type="Proteomes" id="UP000692954"/>
    </source>
</evidence>
<keyword evidence="4" id="KW-1185">Reference proteome</keyword>
<accession>A0A8S1KD17</accession>
<name>A0A8S1KD17_9CILI</name>
<evidence type="ECO:0000313" key="3">
    <source>
        <dbReference type="EMBL" id="CAD8050876.1"/>
    </source>
</evidence>
<feature type="region of interest" description="Disordered" evidence="1">
    <location>
        <begin position="58"/>
        <end position="121"/>
    </location>
</feature>